<feature type="domain" description="Methyltransferase" evidence="1">
    <location>
        <begin position="41"/>
        <end position="136"/>
    </location>
</feature>
<dbReference type="InterPro" id="IPR029063">
    <property type="entry name" value="SAM-dependent_MTases_sf"/>
</dbReference>
<dbReference type="GO" id="GO:0008168">
    <property type="term" value="F:methyltransferase activity"/>
    <property type="evidence" value="ECO:0007669"/>
    <property type="project" value="UniProtKB-KW"/>
</dbReference>
<dbReference type="EMBL" id="WRXN01000003">
    <property type="protein sequence ID" value="MVT08550.1"/>
    <property type="molecule type" value="Genomic_DNA"/>
</dbReference>
<dbReference type="Proteomes" id="UP000461730">
    <property type="component" value="Unassembled WGS sequence"/>
</dbReference>
<reference evidence="2 3" key="1">
    <citation type="submission" date="2019-12" db="EMBL/GenBank/DDBJ databases">
        <title>Chitinophaga sp. strain ysch24 (GDMCC 1.1355), whole genome shotgun sequence.</title>
        <authorList>
            <person name="Zhang X."/>
        </authorList>
    </citation>
    <scope>NUCLEOTIDE SEQUENCE [LARGE SCALE GENOMIC DNA]</scope>
    <source>
        <strain evidence="3">ysch24</strain>
    </source>
</reference>
<name>A0A7K1U2M0_9BACT</name>
<dbReference type="CDD" id="cd02440">
    <property type="entry name" value="AdoMet_MTases"/>
    <property type="match status" value="1"/>
</dbReference>
<dbReference type="Pfam" id="PF13649">
    <property type="entry name" value="Methyltransf_25"/>
    <property type="match status" value="1"/>
</dbReference>
<gene>
    <name evidence="2" type="ORF">GO493_09790</name>
</gene>
<keyword evidence="3" id="KW-1185">Reference proteome</keyword>
<evidence type="ECO:0000313" key="2">
    <source>
        <dbReference type="EMBL" id="MVT08550.1"/>
    </source>
</evidence>
<proteinExistence type="predicted"/>
<dbReference type="InterPro" id="IPR041698">
    <property type="entry name" value="Methyltransf_25"/>
</dbReference>
<sequence length="211" mass="24401">MKNNYDKIAPYYDRMSRLVFGRAQVNAQLSLLEHIKPGSTILIAGGGTGWILEALAEKYPEGLHITYIEISGAMLDISRKKNYGRNKVEFIHLAIEDFTAQQLYNTIITPFLFDNFSAERAAQTFTLLDHLLRNGGNWLFTDFTYNKTAPLWQRLLLRMMYLFFHAVSHVEASSLPDMETLFIKHRYIPAARSSWYGGFIQAIAYYKESRR</sequence>
<dbReference type="GO" id="GO:0032259">
    <property type="term" value="P:methylation"/>
    <property type="evidence" value="ECO:0007669"/>
    <property type="project" value="UniProtKB-KW"/>
</dbReference>
<evidence type="ECO:0000313" key="3">
    <source>
        <dbReference type="Proteomes" id="UP000461730"/>
    </source>
</evidence>
<comment type="caution">
    <text evidence="2">The sequence shown here is derived from an EMBL/GenBank/DDBJ whole genome shotgun (WGS) entry which is preliminary data.</text>
</comment>
<dbReference type="SUPFAM" id="SSF53335">
    <property type="entry name" value="S-adenosyl-L-methionine-dependent methyltransferases"/>
    <property type="match status" value="1"/>
</dbReference>
<dbReference type="AlphaFoldDB" id="A0A7K1U2M0"/>
<organism evidence="2 3">
    <name type="scientific">Chitinophaga tropicalis</name>
    <dbReference type="NCBI Taxonomy" id="2683588"/>
    <lineage>
        <taxon>Bacteria</taxon>
        <taxon>Pseudomonadati</taxon>
        <taxon>Bacteroidota</taxon>
        <taxon>Chitinophagia</taxon>
        <taxon>Chitinophagales</taxon>
        <taxon>Chitinophagaceae</taxon>
        <taxon>Chitinophaga</taxon>
    </lineage>
</organism>
<protein>
    <submittedName>
        <fullName evidence="2">Methyltransferase domain-containing protein</fullName>
    </submittedName>
</protein>
<dbReference type="Gene3D" id="3.40.50.150">
    <property type="entry name" value="Vaccinia Virus protein VP39"/>
    <property type="match status" value="1"/>
</dbReference>
<keyword evidence="2" id="KW-0808">Transferase</keyword>
<keyword evidence="2" id="KW-0489">Methyltransferase</keyword>
<evidence type="ECO:0000259" key="1">
    <source>
        <dbReference type="Pfam" id="PF13649"/>
    </source>
</evidence>
<dbReference type="RefSeq" id="WP_157305971.1">
    <property type="nucleotide sequence ID" value="NZ_WRXN01000003.1"/>
</dbReference>
<accession>A0A7K1U2M0</accession>